<organism evidence="2 3">
    <name type="scientific">Pyricularia oryzae (strain 70-15 / ATCC MYA-4617 / FGSC 8958)</name>
    <name type="common">Rice blast fungus</name>
    <name type="synonym">Magnaporthe oryzae</name>
    <dbReference type="NCBI Taxonomy" id="242507"/>
    <lineage>
        <taxon>Eukaryota</taxon>
        <taxon>Fungi</taxon>
        <taxon>Dikarya</taxon>
        <taxon>Ascomycota</taxon>
        <taxon>Pezizomycotina</taxon>
        <taxon>Sordariomycetes</taxon>
        <taxon>Sordariomycetidae</taxon>
        <taxon>Magnaporthales</taxon>
        <taxon>Pyriculariaceae</taxon>
        <taxon>Pyricularia</taxon>
    </lineage>
</organism>
<dbReference type="Proteomes" id="UP000009058">
    <property type="component" value="Chromosome 1"/>
</dbReference>
<name>G4MKA0_PYRO7</name>
<feature type="region of interest" description="Disordered" evidence="1">
    <location>
        <begin position="13"/>
        <end position="39"/>
    </location>
</feature>
<dbReference type="VEuPathDB" id="FungiDB:MGG_16138"/>
<dbReference type="KEGG" id="mgr:MGG_16138"/>
<evidence type="ECO:0000313" key="2">
    <source>
        <dbReference type="EMBL" id="EHA56691.1"/>
    </source>
</evidence>
<reference key="2">
    <citation type="submission" date="2011-05" db="EMBL/GenBank/DDBJ databases">
        <title>The Genome Sequence of Magnaporthe oryzae 70-15.</title>
        <authorList>
            <consortium name="The Broad Institute Genome Sequencing Platform"/>
            <person name="Ma L.-J."/>
            <person name="Dead R."/>
            <person name="Young S.K."/>
            <person name="Zeng Q."/>
            <person name="Gargeya S."/>
            <person name="Fitzgerald M."/>
            <person name="Haas B."/>
            <person name="Abouelleil A."/>
            <person name="Alvarado L."/>
            <person name="Arachchi H.M."/>
            <person name="Berlin A."/>
            <person name="Brown A."/>
            <person name="Chapman S.B."/>
            <person name="Chen Z."/>
            <person name="Dunbar C."/>
            <person name="Freedman E."/>
            <person name="Gearin G."/>
            <person name="Gellesch M."/>
            <person name="Goldberg J."/>
            <person name="Griggs A."/>
            <person name="Gujja S."/>
            <person name="Heiman D."/>
            <person name="Howarth C."/>
            <person name="Larson L."/>
            <person name="Lui A."/>
            <person name="MacDonald P.J.P."/>
            <person name="Mehta T."/>
            <person name="Montmayeur A."/>
            <person name="Murphy C."/>
            <person name="Neiman D."/>
            <person name="Pearson M."/>
            <person name="Priest M."/>
            <person name="Roberts A."/>
            <person name="Saif S."/>
            <person name="Shea T."/>
            <person name="Shenoy N."/>
            <person name="Sisk P."/>
            <person name="Stolte C."/>
            <person name="Sykes S."/>
            <person name="Yandava C."/>
            <person name="Wortman J."/>
            <person name="Nusbaum C."/>
            <person name="Birren B."/>
        </authorList>
    </citation>
    <scope>NUCLEOTIDE SEQUENCE</scope>
    <source>
        <strain>70-15</strain>
    </source>
</reference>
<dbReference type="OrthoDB" id="10492563at2759"/>
<evidence type="ECO:0000313" key="3">
    <source>
        <dbReference type="Proteomes" id="UP000009058"/>
    </source>
</evidence>
<sequence length="102" mass="10973">MYIYAVQTTEPIIAGKAPDPGRPADGRTGQKKFDLANPGAHNTTITQVKSHSGATPIQLAERKKAFSAEPQGSEGPEMQMEAERLILLFIYSGSTGYGILRP</sequence>
<dbReference type="GeneID" id="12984435"/>
<dbReference type="RefSeq" id="XP_003709303.1">
    <property type="nucleotide sequence ID" value="XM_003709255.1"/>
</dbReference>
<accession>G4MKA0</accession>
<proteinExistence type="predicted"/>
<protein>
    <submittedName>
        <fullName evidence="2">Uncharacterized protein</fullName>
    </submittedName>
</protein>
<dbReference type="AlphaFoldDB" id="G4MKA0"/>
<gene>
    <name evidence="2" type="ORF">MGG_16138</name>
</gene>
<reference evidence="2 3" key="1">
    <citation type="journal article" date="2005" name="Nature">
        <title>The genome sequence of the rice blast fungus Magnaporthe grisea.</title>
        <authorList>
            <person name="Dean R.A."/>
            <person name="Talbot N.J."/>
            <person name="Ebbole D.J."/>
            <person name="Farman M.L."/>
            <person name="Mitchell T.K."/>
            <person name="Orbach M.J."/>
            <person name="Thon M."/>
            <person name="Kulkarni R."/>
            <person name="Xu J.R."/>
            <person name="Pan H."/>
            <person name="Read N.D."/>
            <person name="Lee Y.H."/>
            <person name="Carbone I."/>
            <person name="Brown D."/>
            <person name="Oh Y.Y."/>
            <person name="Donofrio N."/>
            <person name="Jeong J.S."/>
            <person name="Soanes D.M."/>
            <person name="Djonovic S."/>
            <person name="Kolomiets E."/>
            <person name="Rehmeyer C."/>
            <person name="Li W."/>
            <person name="Harding M."/>
            <person name="Kim S."/>
            <person name="Lebrun M.H."/>
            <person name="Bohnert H."/>
            <person name="Coughlan S."/>
            <person name="Butler J."/>
            <person name="Calvo S."/>
            <person name="Ma L.J."/>
            <person name="Nicol R."/>
            <person name="Purcell S."/>
            <person name="Nusbaum C."/>
            <person name="Galagan J.E."/>
            <person name="Birren B.W."/>
        </authorList>
    </citation>
    <scope>NUCLEOTIDE SEQUENCE [LARGE SCALE GENOMIC DNA]</scope>
    <source>
        <strain evidence="3">70-15 / ATCC MYA-4617 / FGSC 8958</strain>
    </source>
</reference>
<evidence type="ECO:0000256" key="1">
    <source>
        <dbReference type="SAM" id="MobiDB-lite"/>
    </source>
</evidence>
<dbReference type="EMBL" id="CM001231">
    <property type="protein sequence ID" value="EHA56691.1"/>
    <property type="molecule type" value="Genomic_DNA"/>
</dbReference>
<dbReference type="InParanoid" id="G4MKA0"/>
<dbReference type="HOGENOM" id="CLU_2278007_0_0_1"/>
<keyword evidence="3" id="KW-1185">Reference proteome</keyword>